<keyword evidence="10" id="KW-0998">Cell outer membrane</keyword>
<dbReference type="PANTHER" id="PTHR34501:SF9">
    <property type="entry name" value="MAJOR OUTER MEMBRANE PROTEIN P.IA"/>
    <property type="match status" value="1"/>
</dbReference>
<evidence type="ECO:0000259" key="12">
    <source>
        <dbReference type="Pfam" id="PF13609"/>
    </source>
</evidence>
<evidence type="ECO:0000256" key="4">
    <source>
        <dbReference type="ARBA" id="ARBA00022452"/>
    </source>
</evidence>
<dbReference type="EMBL" id="RQXU01000011">
    <property type="protein sequence ID" value="RRH86778.1"/>
    <property type="molecule type" value="Genomic_DNA"/>
</dbReference>
<dbReference type="Proteomes" id="UP000271137">
    <property type="component" value="Unassembled WGS sequence"/>
</dbReference>
<keyword evidence="4" id="KW-1134">Transmembrane beta strand</keyword>
<evidence type="ECO:0000256" key="8">
    <source>
        <dbReference type="ARBA" id="ARBA00023114"/>
    </source>
</evidence>
<evidence type="ECO:0000256" key="6">
    <source>
        <dbReference type="ARBA" id="ARBA00022729"/>
    </source>
</evidence>
<dbReference type="InterPro" id="IPR050298">
    <property type="entry name" value="Gram-neg_bact_OMP"/>
</dbReference>
<evidence type="ECO:0000256" key="9">
    <source>
        <dbReference type="ARBA" id="ARBA00023136"/>
    </source>
</evidence>
<name>A0A3P3EN23_9BURK</name>
<protein>
    <submittedName>
        <fullName evidence="13">Porin</fullName>
    </submittedName>
</protein>
<dbReference type="Gene3D" id="2.40.160.10">
    <property type="entry name" value="Porin"/>
    <property type="match status" value="1"/>
</dbReference>
<dbReference type="GO" id="GO:0006811">
    <property type="term" value="P:monoatomic ion transport"/>
    <property type="evidence" value="ECO:0007669"/>
    <property type="project" value="UniProtKB-KW"/>
</dbReference>
<comment type="subunit">
    <text evidence="2">Homotrimer.</text>
</comment>
<dbReference type="CDD" id="cd00342">
    <property type="entry name" value="gram_neg_porins"/>
    <property type="match status" value="1"/>
</dbReference>
<dbReference type="SUPFAM" id="SSF56935">
    <property type="entry name" value="Porins"/>
    <property type="match status" value="1"/>
</dbReference>
<dbReference type="AlphaFoldDB" id="A0A3P3EN23"/>
<sequence length="395" mass="41838">MTSCLHNVPTDLQAASAPDIRPTNPDSSARGDTVKNGTMGRRIAVAGGATLAVSGLAFAQTSSVQIYGRISAGITHKTHQTGAKTELSNYLLNGSYLGFRGGEDLGGGLRAIFRLETNIDTDTGEMGSRGKFWHRESTVGLASEAFTLTLGRQFHASTDRVTRSLDVFSVSGASLHVTPLALYGVNKFAGNDSRSDDVIKVRWDGPAGITAALSAAPNEGSGRSMAFDLAQITNTYTVALYGVTFKSPTLAATGLYPQHTVLGAGGQLRLGSSARLYLNAARATLDGSARGRPEQANTLITPGLRYDMAPFIFKFSYTLDSGKNINNVAGRDGKKKTAIAAVDYQLSRRTALSFSVFSNSFSDGYRLDPVNIAGLTRDPSRSSTSGYAIGVRHDF</sequence>
<evidence type="ECO:0000256" key="10">
    <source>
        <dbReference type="ARBA" id="ARBA00023237"/>
    </source>
</evidence>
<keyword evidence="6" id="KW-0732">Signal</keyword>
<feature type="region of interest" description="Disordered" evidence="11">
    <location>
        <begin position="1"/>
        <end position="35"/>
    </location>
</feature>
<dbReference type="Pfam" id="PF13609">
    <property type="entry name" value="Porin_4"/>
    <property type="match status" value="1"/>
</dbReference>
<dbReference type="GO" id="GO:0009279">
    <property type="term" value="C:cell outer membrane"/>
    <property type="evidence" value="ECO:0007669"/>
    <property type="project" value="UniProtKB-SubCell"/>
</dbReference>
<evidence type="ECO:0000256" key="7">
    <source>
        <dbReference type="ARBA" id="ARBA00023065"/>
    </source>
</evidence>
<proteinExistence type="predicted"/>
<comment type="caution">
    <text evidence="13">The sequence shown here is derived from an EMBL/GenBank/DDBJ whole genome shotgun (WGS) entry which is preliminary data.</text>
</comment>
<dbReference type="InterPro" id="IPR023614">
    <property type="entry name" value="Porin_dom_sf"/>
</dbReference>
<dbReference type="PANTHER" id="PTHR34501">
    <property type="entry name" value="PROTEIN YDDL-RELATED"/>
    <property type="match status" value="1"/>
</dbReference>
<keyword evidence="8" id="KW-0626">Porin</keyword>
<evidence type="ECO:0000313" key="15">
    <source>
        <dbReference type="Proteomes" id="UP000271137"/>
    </source>
</evidence>
<evidence type="ECO:0000313" key="14">
    <source>
        <dbReference type="EMBL" id="RSZ32823.1"/>
    </source>
</evidence>
<keyword evidence="3" id="KW-0813">Transport</keyword>
<dbReference type="EMBL" id="RXFQ01000012">
    <property type="protein sequence ID" value="RSZ32823.1"/>
    <property type="molecule type" value="Genomic_DNA"/>
</dbReference>
<evidence type="ECO:0000313" key="13">
    <source>
        <dbReference type="EMBL" id="RRH86778.1"/>
    </source>
</evidence>
<evidence type="ECO:0000256" key="2">
    <source>
        <dbReference type="ARBA" id="ARBA00011233"/>
    </source>
</evidence>
<dbReference type="InterPro" id="IPR033900">
    <property type="entry name" value="Gram_neg_porin_domain"/>
</dbReference>
<reference evidence="13 16" key="1">
    <citation type="submission" date="2018-11" db="EMBL/GenBank/DDBJ databases">
        <title>The genome of Variovorax sp T529.</title>
        <authorList>
            <person name="Gao J."/>
        </authorList>
    </citation>
    <scope>NUCLEOTIDE SEQUENCE [LARGE SCALE GENOMIC DNA]</scope>
    <source>
        <strain evidence="13 16">T529</strain>
    </source>
</reference>
<dbReference type="Proteomes" id="UP000271590">
    <property type="component" value="Unassembled WGS sequence"/>
</dbReference>
<evidence type="ECO:0000313" key="16">
    <source>
        <dbReference type="Proteomes" id="UP000271590"/>
    </source>
</evidence>
<feature type="domain" description="Porin" evidence="12">
    <location>
        <begin position="49"/>
        <end position="356"/>
    </location>
</feature>
<comment type="subcellular location">
    <subcellularLocation>
        <location evidence="1">Cell outer membrane</location>
        <topology evidence="1">Multi-pass membrane protein</topology>
    </subcellularLocation>
</comment>
<evidence type="ECO:0000256" key="3">
    <source>
        <dbReference type="ARBA" id="ARBA00022448"/>
    </source>
</evidence>
<gene>
    <name evidence="13" type="ORF">EH244_19410</name>
    <name evidence="14" type="ORF">EJO66_20435</name>
</gene>
<keyword evidence="15" id="KW-1185">Reference proteome</keyword>
<evidence type="ECO:0000256" key="11">
    <source>
        <dbReference type="SAM" id="MobiDB-lite"/>
    </source>
</evidence>
<organism evidence="13 16">
    <name type="scientific">Variovorax beijingensis</name>
    <dbReference type="NCBI Taxonomy" id="2496117"/>
    <lineage>
        <taxon>Bacteria</taxon>
        <taxon>Pseudomonadati</taxon>
        <taxon>Pseudomonadota</taxon>
        <taxon>Betaproteobacteria</taxon>
        <taxon>Burkholderiales</taxon>
        <taxon>Comamonadaceae</taxon>
        <taxon>Variovorax</taxon>
    </lineage>
</organism>
<accession>A0A3P3EN23</accession>
<keyword evidence="7" id="KW-0406">Ion transport</keyword>
<dbReference type="GO" id="GO:0015288">
    <property type="term" value="F:porin activity"/>
    <property type="evidence" value="ECO:0007669"/>
    <property type="project" value="UniProtKB-KW"/>
</dbReference>
<dbReference type="GO" id="GO:0046930">
    <property type="term" value="C:pore complex"/>
    <property type="evidence" value="ECO:0007669"/>
    <property type="project" value="UniProtKB-KW"/>
</dbReference>
<reference evidence="14 15" key="2">
    <citation type="submission" date="2018-12" db="EMBL/GenBank/DDBJ databases">
        <title>The genome sequences of strain 502.</title>
        <authorList>
            <person name="Gao J."/>
            <person name="Sun J."/>
        </authorList>
    </citation>
    <scope>NUCLEOTIDE SEQUENCE [LARGE SCALE GENOMIC DNA]</scope>
    <source>
        <strain evidence="14 15">502</strain>
    </source>
</reference>
<evidence type="ECO:0000256" key="1">
    <source>
        <dbReference type="ARBA" id="ARBA00004571"/>
    </source>
</evidence>
<evidence type="ECO:0000256" key="5">
    <source>
        <dbReference type="ARBA" id="ARBA00022692"/>
    </source>
</evidence>
<keyword evidence="9" id="KW-0472">Membrane</keyword>
<keyword evidence="5" id="KW-0812">Transmembrane</keyword>